<accession>A0ABX8SAH8</accession>
<sequence>MHKIRNAAVVIAFTALSGSMLALSAPPATAKELGGVDMQAACNNQYKGWGTTAVVLDPKSAYSWRCKPKVGIAQPINVNQQCTVQYGSPAFSKARDPKNPYTWYCFNNK</sequence>
<proteinExistence type="predicted"/>
<feature type="signal peptide" evidence="1">
    <location>
        <begin position="1"/>
        <end position="30"/>
    </location>
</feature>
<keyword evidence="3" id="KW-1185">Reference proteome</keyword>
<keyword evidence="1" id="KW-0732">Signal</keyword>
<dbReference type="RefSeq" id="WP_157079634.1">
    <property type="nucleotide sequence ID" value="NZ_CBCRUZ010000003.1"/>
</dbReference>
<evidence type="ECO:0008006" key="4">
    <source>
        <dbReference type="Google" id="ProtNLM"/>
    </source>
</evidence>
<protein>
    <recommendedName>
        <fullName evidence="4">Secreted protein</fullName>
    </recommendedName>
</protein>
<evidence type="ECO:0000313" key="3">
    <source>
        <dbReference type="Proteomes" id="UP000887023"/>
    </source>
</evidence>
<feature type="chain" id="PRO_5046170210" description="Secreted protein" evidence="1">
    <location>
        <begin position="31"/>
        <end position="109"/>
    </location>
</feature>
<evidence type="ECO:0000256" key="1">
    <source>
        <dbReference type="SAM" id="SignalP"/>
    </source>
</evidence>
<dbReference type="EMBL" id="CP079105">
    <property type="protein sequence ID" value="QXQ14316.1"/>
    <property type="molecule type" value="Genomic_DNA"/>
</dbReference>
<name>A0ABX8SAH8_9ACTN</name>
<dbReference type="Proteomes" id="UP000887023">
    <property type="component" value="Chromosome"/>
</dbReference>
<organism evidence="2 3">
    <name type="scientific">Skermania pinensis</name>
    <dbReference type="NCBI Taxonomy" id="39122"/>
    <lineage>
        <taxon>Bacteria</taxon>
        <taxon>Bacillati</taxon>
        <taxon>Actinomycetota</taxon>
        <taxon>Actinomycetes</taxon>
        <taxon>Mycobacteriales</taxon>
        <taxon>Gordoniaceae</taxon>
        <taxon>Skermania</taxon>
    </lineage>
</organism>
<evidence type="ECO:0000313" key="2">
    <source>
        <dbReference type="EMBL" id="QXQ14316.1"/>
    </source>
</evidence>
<reference evidence="2" key="1">
    <citation type="submission" date="2021-07" db="EMBL/GenBank/DDBJ databases">
        <title>Candidatus Kaistella beijingensis sp. nov. isolated from a municipal wastewater treatment plant is involved in sludge foaming.</title>
        <authorList>
            <person name="Song Y."/>
            <person name="Liu S.-J."/>
        </authorList>
    </citation>
    <scope>NUCLEOTIDE SEQUENCE</scope>
    <source>
        <strain evidence="2">DSM 43998</strain>
    </source>
</reference>
<gene>
    <name evidence="2" type="ORF">KV203_02475</name>
</gene>